<evidence type="ECO:0000256" key="10">
    <source>
        <dbReference type="ARBA" id="ARBA00023136"/>
    </source>
</evidence>
<feature type="domain" description="Cation/H(+) antiporter C-terminal" evidence="14">
    <location>
        <begin position="612"/>
        <end position="774"/>
    </location>
</feature>
<dbReference type="InterPro" id="IPR057290">
    <property type="entry name" value="CHX17_C"/>
</dbReference>
<organism evidence="15 16">
    <name type="scientific">Carex littledalei</name>
    <dbReference type="NCBI Taxonomy" id="544730"/>
    <lineage>
        <taxon>Eukaryota</taxon>
        <taxon>Viridiplantae</taxon>
        <taxon>Streptophyta</taxon>
        <taxon>Embryophyta</taxon>
        <taxon>Tracheophyta</taxon>
        <taxon>Spermatophyta</taxon>
        <taxon>Magnoliopsida</taxon>
        <taxon>Liliopsida</taxon>
        <taxon>Poales</taxon>
        <taxon>Cyperaceae</taxon>
        <taxon>Cyperoideae</taxon>
        <taxon>Cariceae</taxon>
        <taxon>Carex</taxon>
        <taxon>Carex subgen. Euthyceras</taxon>
    </lineage>
</organism>
<keyword evidence="7" id="KW-0630">Potassium</keyword>
<keyword evidence="8 12" id="KW-1133">Transmembrane helix</keyword>
<keyword evidence="4" id="KW-0813">Transport</keyword>
<dbReference type="InterPro" id="IPR038770">
    <property type="entry name" value="Na+/solute_symporter_sf"/>
</dbReference>
<feature type="domain" description="Cation/H+ exchanger transmembrane" evidence="13">
    <location>
        <begin position="98"/>
        <end position="440"/>
    </location>
</feature>
<dbReference type="EMBL" id="SWLB01000023">
    <property type="protein sequence ID" value="KAF3323241.1"/>
    <property type="molecule type" value="Genomic_DNA"/>
</dbReference>
<keyword evidence="10 12" id="KW-0472">Membrane</keyword>
<dbReference type="PANTHER" id="PTHR32468">
    <property type="entry name" value="CATION/H + ANTIPORTER"/>
    <property type="match status" value="1"/>
</dbReference>
<evidence type="ECO:0000256" key="4">
    <source>
        <dbReference type="ARBA" id="ARBA00022448"/>
    </source>
</evidence>
<dbReference type="Pfam" id="PF00999">
    <property type="entry name" value="Na_H_Exchanger"/>
    <property type="match status" value="1"/>
</dbReference>
<dbReference type="GO" id="GO:0009941">
    <property type="term" value="C:chloroplast envelope"/>
    <property type="evidence" value="ECO:0007669"/>
    <property type="project" value="UniProtKB-SubCell"/>
</dbReference>
<dbReference type="Pfam" id="PF23259">
    <property type="entry name" value="CHX17_C"/>
    <property type="match status" value="1"/>
</dbReference>
<evidence type="ECO:0000256" key="8">
    <source>
        <dbReference type="ARBA" id="ARBA00022989"/>
    </source>
</evidence>
<evidence type="ECO:0000259" key="14">
    <source>
        <dbReference type="Pfam" id="PF23259"/>
    </source>
</evidence>
<keyword evidence="6 12" id="KW-0812">Transmembrane</keyword>
<evidence type="ECO:0000256" key="3">
    <source>
        <dbReference type="ARBA" id="ARBA00004141"/>
    </source>
</evidence>
<feature type="transmembrane region" description="Helical" evidence="12">
    <location>
        <begin position="235"/>
        <end position="255"/>
    </location>
</feature>
<feature type="transmembrane region" description="Helical" evidence="12">
    <location>
        <begin position="267"/>
        <end position="286"/>
    </location>
</feature>
<evidence type="ECO:0000256" key="5">
    <source>
        <dbReference type="ARBA" id="ARBA00022538"/>
    </source>
</evidence>
<comment type="caution">
    <text evidence="15">The sequence shown here is derived from an EMBL/GenBank/DDBJ whole genome shotgun (WGS) entry which is preliminary data.</text>
</comment>
<sequence>MSTTQQGQIIFEQTCMRAGVLLSTSYESMASQIIFIILFGKLLHTALRRLYIPRLLSDIFHAKFVQEGKKTQVAIVIAKVQYIRDIFQVRLGLFFGRFGNSMFSIYFFALGLEMDPFAVFDPPGKDGYIAYAGMISTLAITAICQKALVNNKVGLFAENSVRANLGLGTALAATGSPLLTRLITELKLSKTAAGQAAVRAGIFSDMIATSLMCIGNLIFHDDSMLSDSEQWKHPFYVAGIVAEIITLMVVSQWVLNKINEHNPEGRPIKGIYITGLVVAVLFVCFLDERLHMDVNLAGFMVGLALPREGRVSRVLINNLNFFLNSVILPLYLVNVCLSIRHSELHMNPKVNLVINMPLLWPKLLISIAIGTVGKILGTVMTARFYGMKWLDSVALGQLLSIKGYYHIFCAYEAWNHLIINDTTFLALLCMIVITSAITPLVGYGIAAWARRKARSQLMGLQFHKSGTELRIMMGLQGPQNLPIALTLVEAIRWTKESGNLTLYAIDMIELTERAAATLVKGEGSEAVEVTDEEVMDMRNQIGEALEAFQQESNDGIKVRRLLAISSFEYMDRDICICAEDVLQHAPCTVGIMVDRGFGHINQGSLSLVGKNIVVVFIGGWDDREALTVASHMSQHPAIKLTVVRFLPDVVARARDNVRSKMSLNLNQSFTSHEELQMQADDEFFAEFYKQHIANKEVGYVEKHVADGAELVMELRALESQYELFVVGKGRDRKSILTDGLDDWAECPELGPVGDVVASSEFSTTASALIIQQYDARKHYNVIDEEFMPF</sequence>
<comment type="similarity">
    <text evidence="11">Belongs to the monovalent cation:proton antiporter 2 (CPA2) transporter (TC 2.A.37) family. CHX (TC 2.A.37.4) subfamily.</text>
</comment>
<evidence type="ECO:0000256" key="2">
    <source>
        <dbReference type="ARBA" id="ARBA00004119"/>
    </source>
</evidence>
<dbReference type="PANTHER" id="PTHR32468:SF145">
    <property type="entry name" value="CATION_H(+) ANTIPORTER 28"/>
    <property type="match status" value="1"/>
</dbReference>
<dbReference type="GO" id="GO:0016020">
    <property type="term" value="C:membrane"/>
    <property type="evidence" value="ECO:0007669"/>
    <property type="project" value="UniProtKB-SubCell"/>
</dbReference>
<accession>A0A833QPD8</accession>
<comment type="function">
    <text evidence="1">May function as sodium-coupled metabolite transporter across the chloroplast envelope.</text>
</comment>
<evidence type="ECO:0000259" key="13">
    <source>
        <dbReference type="Pfam" id="PF00999"/>
    </source>
</evidence>
<name>A0A833QPD8_9POAL</name>
<feature type="transmembrane region" description="Helical" evidence="12">
    <location>
        <begin position="363"/>
        <end position="385"/>
    </location>
</feature>
<keyword evidence="16" id="KW-1185">Reference proteome</keyword>
<reference evidence="15" key="1">
    <citation type="submission" date="2020-01" db="EMBL/GenBank/DDBJ databases">
        <title>Genome sequence of Kobresia littledalei, the first chromosome-level genome in the family Cyperaceae.</title>
        <authorList>
            <person name="Qu G."/>
        </authorList>
    </citation>
    <scope>NUCLEOTIDE SEQUENCE</scope>
    <source>
        <strain evidence="15">C.B.Clarke</strain>
        <tissue evidence="15">Leaf</tissue>
    </source>
</reference>
<dbReference type="GO" id="GO:0015297">
    <property type="term" value="F:antiporter activity"/>
    <property type="evidence" value="ECO:0007669"/>
    <property type="project" value="InterPro"/>
</dbReference>
<dbReference type="GO" id="GO:0006813">
    <property type="term" value="P:potassium ion transport"/>
    <property type="evidence" value="ECO:0007669"/>
    <property type="project" value="UniProtKB-KW"/>
</dbReference>
<dbReference type="InterPro" id="IPR006153">
    <property type="entry name" value="Cation/H_exchanger_TM"/>
</dbReference>
<proteinExistence type="inferred from homology"/>
<evidence type="ECO:0000256" key="1">
    <source>
        <dbReference type="ARBA" id="ARBA00003198"/>
    </source>
</evidence>
<evidence type="ECO:0000256" key="9">
    <source>
        <dbReference type="ARBA" id="ARBA00023065"/>
    </source>
</evidence>
<dbReference type="InterPro" id="IPR050794">
    <property type="entry name" value="CPA2_transporter"/>
</dbReference>
<evidence type="ECO:0008006" key="17">
    <source>
        <dbReference type="Google" id="ProtNLM"/>
    </source>
</evidence>
<evidence type="ECO:0000256" key="11">
    <source>
        <dbReference type="ARBA" id="ARBA00038341"/>
    </source>
</evidence>
<evidence type="ECO:0000256" key="7">
    <source>
        <dbReference type="ARBA" id="ARBA00022958"/>
    </source>
</evidence>
<dbReference type="OrthoDB" id="754456at2759"/>
<evidence type="ECO:0000313" key="15">
    <source>
        <dbReference type="EMBL" id="KAF3323241.1"/>
    </source>
</evidence>
<feature type="transmembrane region" description="Helical" evidence="12">
    <location>
        <begin position="321"/>
        <end position="342"/>
    </location>
</feature>
<feature type="transmembrane region" description="Helical" evidence="12">
    <location>
        <begin position="89"/>
        <end position="108"/>
    </location>
</feature>
<keyword evidence="5" id="KW-0633">Potassium transport</keyword>
<feature type="transmembrane region" description="Helical" evidence="12">
    <location>
        <begin position="128"/>
        <end position="149"/>
    </location>
</feature>
<dbReference type="Proteomes" id="UP000623129">
    <property type="component" value="Unassembled WGS sequence"/>
</dbReference>
<dbReference type="GO" id="GO:1902600">
    <property type="term" value="P:proton transmembrane transport"/>
    <property type="evidence" value="ECO:0007669"/>
    <property type="project" value="InterPro"/>
</dbReference>
<dbReference type="AlphaFoldDB" id="A0A833QPD8"/>
<dbReference type="GO" id="GO:0012505">
    <property type="term" value="C:endomembrane system"/>
    <property type="evidence" value="ECO:0007669"/>
    <property type="project" value="TreeGrafter"/>
</dbReference>
<feature type="transmembrane region" description="Helical" evidence="12">
    <location>
        <begin position="424"/>
        <end position="449"/>
    </location>
</feature>
<keyword evidence="9" id="KW-0406">Ion transport</keyword>
<feature type="transmembrane region" description="Helical" evidence="12">
    <location>
        <begin position="196"/>
        <end position="219"/>
    </location>
</feature>
<comment type="subcellular location">
    <subcellularLocation>
        <location evidence="3">Membrane</location>
        <topology evidence="3">Multi-pass membrane protein</topology>
    </subcellularLocation>
    <subcellularLocation>
        <location evidence="2">Plastid</location>
        <location evidence="2">Chloroplast envelope</location>
    </subcellularLocation>
</comment>
<dbReference type="Gene3D" id="1.20.1530.20">
    <property type="match status" value="1"/>
</dbReference>
<evidence type="ECO:0000313" key="16">
    <source>
        <dbReference type="Proteomes" id="UP000623129"/>
    </source>
</evidence>
<evidence type="ECO:0000256" key="12">
    <source>
        <dbReference type="SAM" id="Phobius"/>
    </source>
</evidence>
<protein>
    <recommendedName>
        <fullName evidence="17">Cation/H+ exchanger domain-containing protein</fullName>
    </recommendedName>
</protein>
<evidence type="ECO:0000256" key="6">
    <source>
        <dbReference type="ARBA" id="ARBA00022692"/>
    </source>
</evidence>
<dbReference type="GO" id="GO:0006885">
    <property type="term" value="P:regulation of pH"/>
    <property type="evidence" value="ECO:0007669"/>
    <property type="project" value="TreeGrafter"/>
</dbReference>
<gene>
    <name evidence="15" type="ORF">FCM35_KLT11972</name>
</gene>